<protein>
    <recommendedName>
        <fullName evidence="6">Enoyl-CoA hydratase</fullName>
    </recommendedName>
</protein>
<accession>A0A9W7GQU7</accession>
<dbReference type="AlphaFoldDB" id="A0A9W7GQU7"/>
<organism evidence="4 5">
    <name type="scientific">Triparma columacea</name>
    <dbReference type="NCBI Taxonomy" id="722753"/>
    <lineage>
        <taxon>Eukaryota</taxon>
        <taxon>Sar</taxon>
        <taxon>Stramenopiles</taxon>
        <taxon>Ochrophyta</taxon>
        <taxon>Bolidophyceae</taxon>
        <taxon>Parmales</taxon>
        <taxon>Triparmaceae</taxon>
        <taxon>Triparma</taxon>
    </lineage>
</organism>
<dbReference type="Gene3D" id="3.90.226.10">
    <property type="entry name" value="2-enoyl-CoA Hydratase, Chain A, domain 1"/>
    <property type="match status" value="1"/>
</dbReference>
<dbReference type="InterPro" id="IPR014748">
    <property type="entry name" value="Enoyl-CoA_hydra_C"/>
</dbReference>
<comment type="similarity">
    <text evidence="1 3">Belongs to the enoyl-CoA hydratase/isomerase family.</text>
</comment>
<dbReference type="PROSITE" id="PS00166">
    <property type="entry name" value="ENOYL_COA_HYDRATASE"/>
    <property type="match status" value="1"/>
</dbReference>
<dbReference type="EMBL" id="BRYA01000386">
    <property type="protein sequence ID" value="GMI48347.1"/>
    <property type="molecule type" value="Genomic_DNA"/>
</dbReference>
<dbReference type="OrthoDB" id="410701at2759"/>
<evidence type="ECO:0000313" key="4">
    <source>
        <dbReference type="EMBL" id="GMI48347.1"/>
    </source>
</evidence>
<dbReference type="InterPro" id="IPR029045">
    <property type="entry name" value="ClpP/crotonase-like_dom_sf"/>
</dbReference>
<evidence type="ECO:0000313" key="5">
    <source>
        <dbReference type="Proteomes" id="UP001165065"/>
    </source>
</evidence>
<sequence length="270" mass="28549">MEKIPAMQLGVDGAESAPREGATIAIMRMARPAARNALGKNMLQQTRDAIEEVPMDPEIRAVILTSDVEKVFCAGADLKERREMTQLEAGMFVSKLRNTFTALGALGTPVIAAVEGAALGGGLEIALACDIRVAGEKAIFGLPETSLAIIPGAGGTQRLPRLIGASMAKELMFTGRRVNASDALKYGIVNHTVPAGSALDKAIEIANEIAKNGPIGVRCAKTAVDVGMQTDLASGMEVERACYAQTIPTKDRLEGLNAFREKRTPVYKGE</sequence>
<proteinExistence type="inferred from homology"/>
<dbReference type="SUPFAM" id="SSF52096">
    <property type="entry name" value="ClpP/crotonase"/>
    <property type="match status" value="1"/>
</dbReference>
<dbReference type="Gene3D" id="1.10.12.10">
    <property type="entry name" value="Lyase 2-enoyl-coa Hydratase, Chain A, domain 2"/>
    <property type="match status" value="1"/>
</dbReference>
<dbReference type="FunFam" id="3.90.226.10:FF:000009">
    <property type="entry name" value="Carnitinyl-CoA dehydratase"/>
    <property type="match status" value="1"/>
</dbReference>
<dbReference type="GO" id="GO:0006635">
    <property type="term" value="P:fatty acid beta-oxidation"/>
    <property type="evidence" value="ECO:0007669"/>
    <property type="project" value="TreeGrafter"/>
</dbReference>
<comment type="caution">
    <text evidence="4">The sequence shown here is derived from an EMBL/GenBank/DDBJ whole genome shotgun (WGS) entry which is preliminary data.</text>
</comment>
<dbReference type="GO" id="GO:0005739">
    <property type="term" value="C:mitochondrion"/>
    <property type="evidence" value="ECO:0007669"/>
    <property type="project" value="TreeGrafter"/>
</dbReference>
<dbReference type="InterPro" id="IPR018376">
    <property type="entry name" value="Enoyl-CoA_hyd/isom_CS"/>
</dbReference>
<dbReference type="Pfam" id="PF00378">
    <property type="entry name" value="ECH_1"/>
    <property type="match status" value="1"/>
</dbReference>
<evidence type="ECO:0000256" key="2">
    <source>
        <dbReference type="ARBA" id="ARBA00023239"/>
    </source>
</evidence>
<dbReference type="Proteomes" id="UP001165065">
    <property type="component" value="Unassembled WGS sequence"/>
</dbReference>
<gene>
    <name evidence="4" type="ORF">TrCOL_g8841</name>
</gene>
<reference evidence="5" key="1">
    <citation type="journal article" date="2023" name="Commun. Biol.">
        <title>Genome analysis of Parmales, the sister group of diatoms, reveals the evolutionary specialization of diatoms from phago-mixotrophs to photoautotrophs.</title>
        <authorList>
            <person name="Ban H."/>
            <person name="Sato S."/>
            <person name="Yoshikawa S."/>
            <person name="Yamada K."/>
            <person name="Nakamura Y."/>
            <person name="Ichinomiya M."/>
            <person name="Sato N."/>
            <person name="Blanc-Mathieu R."/>
            <person name="Endo H."/>
            <person name="Kuwata A."/>
            <person name="Ogata H."/>
        </authorList>
    </citation>
    <scope>NUCLEOTIDE SEQUENCE [LARGE SCALE GENOMIC DNA]</scope>
</reference>
<name>A0A9W7GQU7_9STRA</name>
<evidence type="ECO:0000256" key="1">
    <source>
        <dbReference type="ARBA" id="ARBA00005254"/>
    </source>
</evidence>
<dbReference type="GO" id="GO:0016836">
    <property type="term" value="F:hydro-lyase activity"/>
    <property type="evidence" value="ECO:0007669"/>
    <property type="project" value="UniProtKB-ARBA"/>
</dbReference>
<dbReference type="InterPro" id="IPR001753">
    <property type="entry name" value="Enoyl-CoA_hydra/iso"/>
</dbReference>
<dbReference type="PANTHER" id="PTHR11941">
    <property type="entry name" value="ENOYL-COA HYDRATASE-RELATED"/>
    <property type="match status" value="1"/>
</dbReference>
<dbReference type="CDD" id="cd06558">
    <property type="entry name" value="crotonase-like"/>
    <property type="match status" value="1"/>
</dbReference>
<keyword evidence="5" id="KW-1185">Reference proteome</keyword>
<keyword evidence="2" id="KW-0456">Lyase</keyword>
<evidence type="ECO:0008006" key="6">
    <source>
        <dbReference type="Google" id="ProtNLM"/>
    </source>
</evidence>
<dbReference type="PANTHER" id="PTHR11941:SF171">
    <property type="entry name" value="SD19268P"/>
    <property type="match status" value="1"/>
</dbReference>
<dbReference type="FunFam" id="1.10.12.10:FF:000001">
    <property type="entry name" value="Probable enoyl-CoA hydratase, mitochondrial"/>
    <property type="match status" value="1"/>
</dbReference>
<evidence type="ECO:0000256" key="3">
    <source>
        <dbReference type="RuleBase" id="RU003707"/>
    </source>
</evidence>